<dbReference type="AlphaFoldDB" id="A0AAF0URF3"/>
<accession>A0AAF0URF3</accession>
<gene>
    <name evidence="1" type="ORF">MTR67_044755</name>
</gene>
<sequence length="115" mass="13428">MREEKVLEFISILQENISVKKYALKFTQLAMYALTMVADPRARMSKFVSDISNLVVKECLTSMSIKEMVIYCLMIHAQQIEEEKLKERAKKSKRAMISDDDFSYSRSDGQRCLQF</sequence>
<evidence type="ECO:0000313" key="1">
    <source>
        <dbReference type="EMBL" id="WMV51370.1"/>
    </source>
</evidence>
<dbReference type="Proteomes" id="UP001234989">
    <property type="component" value="Chromosome 10"/>
</dbReference>
<organism evidence="1 2">
    <name type="scientific">Solanum verrucosum</name>
    <dbReference type="NCBI Taxonomy" id="315347"/>
    <lineage>
        <taxon>Eukaryota</taxon>
        <taxon>Viridiplantae</taxon>
        <taxon>Streptophyta</taxon>
        <taxon>Embryophyta</taxon>
        <taxon>Tracheophyta</taxon>
        <taxon>Spermatophyta</taxon>
        <taxon>Magnoliopsida</taxon>
        <taxon>eudicotyledons</taxon>
        <taxon>Gunneridae</taxon>
        <taxon>Pentapetalae</taxon>
        <taxon>asterids</taxon>
        <taxon>lamiids</taxon>
        <taxon>Solanales</taxon>
        <taxon>Solanaceae</taxon>
        <taxon>Solanoideae</taxon>
        <taxon>Solaneae</taxon>
        <taxon>Solanum</taxon>
    </lineage>
</organism>
<evidence type="ECO:0000313" key="2">
    <source>
        <dbReference type="Proteomes" id="UP001234989"/>
    </source>
</evidence>
<dbReference type="EMBL" id="CP133621">
    <property type="protein sequence ID" value="WMV51370.1"/>
    <property type="molecule type" value="Genomic_DNA"/>
</dbReference>
<keyword evidence="2" id="KW-1185">Reference proteome</keyword>
<reference evidence="1" key="1">
    <citation type="submission" date="2023-08" db="EMBL/GenBank/DDBJ databases">
        <title>A de novo genome assembly of Solanum verrucosum Schlechtendal, a Mexican diploid species geographically isolated from the other diploid A-genome species in potato relatives.</title>
        <authorList>
            <person name="Hosaka K."/>
        </authorList>
    </citation>
    <scope>NUCLEOTIDE SEQUENCE</scope>
    <source>
        <tissue evidence="1">Young leaves</tissue>
    </source>
</reference>
<proteinExistence type="predicted"/>
<protein>
    <submittedName>
        <fullName evidence="1">Uncharacterized protein</fullName>
    </submittedName>
</protein>
<name>A0AAF0URF3_SOLVR</name>